<name>A0A938BR97_UNCEI</name>
<dbReference type="InterPro" id="IPR036890">
    <property type="entry name" value="HATPase_C_sf"/>
</dbReference>
<comment type="caution">
    <text evidence="7">The sequence shown here is derived from an EMBL/GenBank/DDBJ whole genome shotgun (WGS) entry which is preliminary data.</text>
</comment>
<dbReference type="EMBL" id="VGIY01000268">
    <property type="protein sequence ID" value="MBM3318120.1"/>
    <property type="molecule type" value="Genomic_DNA"/>
</dbReference>
<evidence type="ECO:0000256" key="5">
    <source>
        <dbReference type="ARBA" id="ARBA00023012"/>
    </source>
</evidence>
<keyword evidence="3" id="KW-0808">Transferase</keyword>
<accession>A0A938BR97</accession>
<organism evidence="7 8">
    <name type="scientific">Eiseniibacteriota bacterium</name>
    <dbReference type="NCBI Taxonomy" id="2212470"/>
    <lineage>
        <taxon>Bacteria</taxon>
        <taxon>Candidatus Eiseniibacteriota</taxon>
    </lineage>
</organism>
<dbReference type="AlphaFoldDB" id="A0A938BR97"/>
<dbReference type="EC" id="2.7.13.3" evidence="2"/>
<comment type="catalytic activity">
    <reaction evidence="1">
        <text>ATP + protein L-histidine = ADP + protein N-phospho-L-histidine.</text>
        <dbReference type="EC" id="2.7.13.3"/>
    </reaction>
</comment>
<evidence type="ECO:0000259" key="6">
    <source>
        <dbReference type="Pfam" id="PF02518"/>
    </source>
</evidence>
<gene>
    <name evidence="7" type="ORF">FJY75_09760</name>
</gene>
<dbReference type="InterPro" id="IPR050736">
    <property type="entry name" value="Sensor_HK_Regulatory"/>
</dbReference>
<dbReference type="SUPFAM" id="SSF55874">
    <property type="entry name" value="ATPase domain of HSP90 chaperone/DNA topoisomerase II/histidine kinase"/>
    <property type="match status" value="1"/>
</dbReference>
<evidence type="ECO:0000256" key="1">
    <source>
        <dbReference type="ARBA" id="ARBA00000085"/>
    </source>
</evidence>
<dbReference type="PANTHER" id="PTHR43711:SF31">
    <property type="entry name" value="HISTIDINE KINASE"/>
    <property type="match status" value="1"/>
</dbReference>
<proteinExistence type="predicted"/>
<feature type="domain" description="Histidine kinase/HSP90-like ATPase" evidence="6">
    <location>
        <begin position="1"/>
        <end position="38"/>
    </location>
</feature>
<keyword evidence="4" id="KW-0418">Kinase</keyword>
<protein>
    <recommendedName>
        <fullName evidence="2">histidine kinase</fullName>
        <ecNumber evidence="2">2.7.13.3</ecNumber>
    </recommendedName>
</protein>
<dbReference type="Pfam" id="PF02518">
    <property type="entry name" value="HATPase_c"/>
    <property type="match status" value="1"/>
</dbReference>
<evidence type="ECO:0000313" key="7">
    <source>
        <dbReference type="EMBL" id="MBM3318120.1"/>
    </source>
</evidence>
<evidence type="ECO:0000256" key="2">
    <source>
        <dbReference type="ARBA" id="ARBA00012438"/>
    </source>
</evidence>
<keyword evidence="5" id="KW-0902">Two-component regulatory system</keyword>
<dbReference type="GO" id="GO:0004673">
    <property type="term" value="F:protein histidine kinase activity"/>
    <property type="evidence" value="ECO:0007669"/>
    <property type="project" value="UniProtKB-EC"/>
</dbReference>
<sequence>TGLGLRIIRRMIELMGGQLGVTSAVGRGSCFYFDIPFRLAVERQKSEESAPPQA</sequence>
<dbReference type="Gene3D" id="3.30.565.10">
    <property type="entry name" value="Histidine kinase-like ATPase, C-terminal domain"/>
    <property type="match status" value="1"/>
</dbReference>
<dbReference type="Proteomes" id="UP000748308">
    <property type="component" value="Unassembled WGS sequence"/>
</dbReference>
<evidence type="ECO:0000313" key="8">
    <source>
        <dbReference type="Proteomes" id="UP000748308"/>
    </source>
</evidence>
<evidence type="ECO:0000256" key="4">
    <source>
        <dbReference type="ARBA" id="ARBA00022777"/>
    </source>
</evidence>
<dbReference type="GO" id="GO:0000160">
    <property type="term" value="P:phosphorelay signal transduction system"/>
    <property type="evidence" value="ECO:0007669"/>
    <property type="project" value="UniProtKB-KW"/>
</dbReference>
<dbReference type="InterPro" id="IPR003594">
    <property type="entry name" value="HATPase_dom"/>
</dbReference>
<dbReference type="PANTHER" id="PTHR43711">
    <property type="entry name" value="TWO-COMPONENT HISTIDINE KINASE"/>
    <property type="match status" value="1"/>
</dbReference>
<feature type="non-terminal residue" evidence="7">
    <location>
        <position position="1"/>
    </location>
</feature>
<evidence type="ECO:0000256" key="3">
    <source>
        <dbReference type="ARBA" id="ARBA00022679"/>
    </source>
</evidence>
<reference evidence="7" key="1">
    <citation type="submission" date="2019-03" db="EMBL/GenBank/DDBJ databases">
        <title>Lake Tanganyika Metagenome-Assembled Genomes (MAGs).</title>
        <authorList>
            <person name="Tran P."/>
        </authorList>
    </citation>
    <scope>NUCLEOTIDE SEQUENCE</scope>
    <source>
        <strain evidence="7">M_DeepCast_400m_m2_100</strain>
    </source>
</reference>